<name>B2TRL7_CLOBB</name>
<comment type="function">
    <text evidence="1">Site-specific tyrosine recombinase, which acts by catalyzing the cutting and rejoining of the recombining DNA molecules.</text>
</comment>
<accession>U4PHR7</accession>
<evidence type="ECO:0000256" key="4">
    <source>
        <dbReference type="ARBA" id="ARBA00023125"/>
    </source>
</evidence>
<dbReference type="KEGG" id="cbk:CLL_A2394"/>
<dbReference type="InterPro" id="IPR044068">
    <property type="entry name" value="CB"/>
</dbReference>
<comment type="similarity">
    <text evidence="2">Belongs to the 'phage' integrase family.</text>
</comment>
<evidence type="ECO:0000259" key="8">
    <source>
        <dbReference type="PROSITE" id="PS51900"/>
    </source>
</evidence>
<dbReference type="GO" id="GO:0003677">
    <property type="term" value="F:DNA binding"/>
    <property type="evidence" value="ECO:0007669"/>
    <property type="project" value="UniProtKB-UniRule"/>
</dbReference>
<reference evidence="9" key="1">
    <citation type="submission" date="2009-06" db="EMBL/GenBank/DDBJ databases">
        <authorList>
            <consortium name="US DOE Joint Genome Institute (JGI-PGF)"/>
            <person name="Lucas S."/>
            <person name="Copeland A."/>
            <person name="Lapidus A."/>
            <person name="Glavina del Rio T."/>
            <person name="Dalin E."/>
            <person name="Tice H."/>
            <person name="Bruce D."/>
            <person name="Goodwin L."/>
            <person name="Pitluck S."/>
            <person name="Kyrpides N."/>
            <person name="Mavromatis K."/>
            <person name="Ivanova N."/>
            <person name="Saunders E."/>
            <person name="Brettin T."/>
            <person name="Detter J.C."/>
            <person name="Han C."/>
            <person name="Larimer F."/>
            <person name="Land M."/>
            <person name="Hauser L."/>
            <person name="Markowitz V."/>
            <person name="Cheng J.-F."/>
            <person name="Hugenholtz P."/>
            <person name="Woyke T."/>
            <person name="Wu D."/>
            <person name="Gronow S."/>
            <person name="Klenk H.-P."/>
            <person name="Eisen J.A."/>
        </authorList>
    </citation>
    <scope>NUCLEOTIDE SEQUENCE</scope>
    <source>
        <strain evidence="9">Eklund 17B</strain>
    </source>
</reference>
<dbReference type="SUPFAM" id="SSF56349">
    <property type="entry name" value="DNA breaking-rejoining enzymes"/>
    <property type="match status" value="1"/>
</dbReference>
<proteinExistence type="inferred from homology"/>
<dbReference type="InterPro" id="IPR010998">
    <property type="entry name" value="Integrase_recombinase_N"/>
</dbReference>
<dbReference type="AlphaFoldDB" id="B2TRL7"/>
<dbReference type="PATRIC" id="fig|935198.13.peg.2352"/>
<dbReference type="Pfam" id="PF00589">
    <property type="entry name" value="Phage_integrase"/>
    <property type="match status" value="1"/>
</dbReference>
<dbReference type="HOGENOM" id="CLU_027562_9_2_9"/>
<evidence type="ECO:0000313" key="9">
    <source>
        <dbReference type="EMBL" id="ACD24711.1"/>
    </source>
</evidence>
<dbReference type="Pfam" id="PF02899">
    <property type="entry name" value="Phage_int_SAM_1"/>
    <property type="match status" value="1"/>
</dbReference>
<dbReference type="GO" id="GO:0015074">
    <property type="term" value="P:DNA integration"/>
    <property type="evidence" value="ECO:0007669"/>
    <property type="project" value="InterPro"/>
</dbReference>
<evidence type="ECO:0000256" key="1">
    <source>
        <dbReference type="ARBA" id="ARBA00003283"/>
    </source>
</evidence>
<dbReference type="PROSITE" id="PS51898">
    <property type="entry name" value="TYR_RECOMBINASE"/>
    <property type="match status" value="1"/>
</dbReference>
<dbReference type="PANTHER" id="PTHR30349">
    <property type="entry name" value="PHAGE INTEGRASE-RELATED"/>
    <property type="match status" value="1"/>
</dbReference>
<accession>B2TRL7</accession>
<evidence type="ECO:0000256" key="3">
    <source>
        <dbReference type="ARBA" id="ARBA00022908"/>
    </source>
</evidence>
<dbReference type="Gene3D" id="1.10.150.130">
    <property type="match status" value="1"/>
</dbReference>
<dbReference type="EMBL" id="CP001056">
    <property type="protein sequence ID" value="ACD24711.1"/>
    <property type="molecule type" value="Genomic_DNA"/>
</dbReference>
<feature type="domain" description="Tyr recombinase" evidence="7">
    <location>
        <begin position="141"/>
        <end position="325"/>
    </location>
</feature>
<keyword evidence="3" id="KW-0229">DNA integration</keyword>
<dbReference type="InterPro" id="IPR004107">
    <property type="entry name" value="Integrase_SAM-like_N"/>
</dbReference>
<dbReference type="Gene3D" id="1.10.443.10">
    <property type="entry name" value="Intergrase catalytic core"/>
    <property type="match status" value="1"/>
</dbReference>
<evidence type="ECO:0000256" key="2">
    <source>
        <dbReference type="ARBA" id="ARBA00008857"/>
    </source>
</evidence>
<keyword evidence="5" id="KW-0233">DNA recombination</keyword>
<sequence length="337" mass="40227">MPKITKKNKGFDEIIQDFLDYCNYKNLSLKTIKSYHQTLTLFFKYLEEEKDIKNVNKIGKQIVEEYIKFTQERGKYSFVASIDGMVKANIDKRTDIGEKVSTSTLNNYLRNIKVFFSYLEENQIIRENTVKKCKYIKNERKSKEQLTDNEFNKLIKSMDLTKFHEYRDYVITNLIFDTGMRLNETLNLTINDVDFTRRTIMIDSQISKGRKDRVVFYSQTMSKLLQRWLRFKDTMQETELLFPTQRTNGVLSVSNFERNFRIYLKRAKINKSITPHGLRNNFARRFLLASSDIHTLSKILGHSSVTVTEKAYLDLMDEDFRKKYQRYSPLENMKERY</sequence>
<evidence type="ECO:0000256" key="5">
    <source>
        <dbReference type="ARBA" id="ARBA00023172"/>
    </source>
</evidence>
<dbReference type="InterPro" id="IPR002104">
    <property type="entry name" value="Integrase_catalytic"/>
</dbReference>
<feature type="domain" description="Core-binding (CB)" evidence="8">
    <location>
        <begin position="9"/>
        <end position="120"/>
    </location>
</feature>
<reference evidence="9" key="2">
    <citation type="submission" date="2009-08" db="EMBL/GenBank/DDBJ databases">
        <authorList>
            <person name="Shrivastava S."/>
            <person name="Brinkac L.M."/>
            <person name="Dodson R.J."/>
            <person name="Harkins D.M."/>
            <person name="Durkin A.S."/>
            <person name="Sutton G."/>
        </authorList>
    </citation>
    <scope>NUCLEOTIDE SEQUENCE</scope>
    <source>
        <strain evidence="9">Eklund 17B</strain>
    </source>
</reference>
<organism evidence="9">
    <name type="scientific">Clostridium botulinum (strain Eklund 17B / Type B)</name>
    <dbReference type="NCBI Taxonomy" id="935198"/>
    <lineage>
        <taxon>Bacteria</taxon>
        <taxon>Bacillati</taxon>
        <taxon>Bacillota</taxon>
        <taxon>Clostridia</taxon>
        <taxon>Eubacteriales</taxon>
        <taxon>Clostridiaceae</taxon>
        <taxon>Clostridium</taxon>
    </lineage>
</organism>
<dbReference type="InterPro" id="IPR050090">
    <property type="entry name" value="Tyrosine_recombinase_XerCD"/>
</dbReference>
<dbReference type="InterPro" id="IPR013762">
    <property type="entry name" value="Integrase-like_cat_sf"/>
</dbReference>
<keyword evidence="4 6" id="KW-0238">DNA-binding</keyword>
<evidence type="ECO:0000256" key="6">
    <source>
        <dbReference type="PROSITE-ProRule" id="PRU01248"/>
    </source>
</evidence>
<dbReference type="GO" id="GO:0006310">
    <property type="term" value="P:DNA recombination"/>
    <property type="evidence" value="ECO:0007669"/>
    <property type="project" value="UniProtKB-KW"/>
</dbReference>
<protein>
    <submittedName>
        <fullName evidence="9">DNA integration/recombination protein</fullName>
    </submittedName>
</protein>
<dbReference type="CDD" id="cd00397">
    <property type="entry name" value="DNA_BRE_C"/>
    <property type="match status" value="1"/>
</dbReference>
<dbReference type="InterPro" id="IPR011010">
    <property type="entry name" value="DNA_brk_join_enz"/>
</dbReference>
<evidence type="ECO:0000259" key="7">
    <source>
        <dbReference type="PROSITE" id="PS51898"/>
    </source>
</evidence>
<dbReference type="PANTHER" id="PTHR30349:SF64">
    <property type="entry name" value="PROPHAGE INTEGRASE INTD-RELATED"/>
    <property type="match status" value="1"/>
</dbReference>
<dbReference type="PROSITE" id="PS51900">
    <property type="entry name" value="CB"/>
    <property type="match status" value="1"/>
</dbReference>
<gene>
    <name evidence="9" type="ordered locus">CLL_A2394</name>
</gene>